<dbReference type="GO" id="GO:0004803">
    <property type="term" value="F:transposase activity"/>
    <property type="evidence" value="ECO:0007669"/>
    <property type="project" value="InterPro"/>
</dbReference>
<sequence length="132" mass="14079">MAGKKGLKNRIWSDDEKRTICAQTLTPGVSVAQVARRYSMNANLIFKWLKDTRFAPVEGGSSPEESIAIEGAFLPVEIETSTLKSPTVPARISAVAADPGPVVLAQRVDIALSDGHRILAICSCSVAVEVIC</sequence>
<dbReference type="Proteomes" id="UP000183002">
    <property type="component" value="Unassembled WGS sequence"/>
</dbReference>
<dbReference type="InterPro" id="IPR010921">
    <property type="entry name" value="Trp_repressor/repl_initiator"/>
</dbReference>
<evidence type="ECO:0000313" key="2">
    <source>
        <dbReference type="Proteomes" id="UP000183002"/>
    </source>
</evidence>
<protein>
    <submittedName>
        <fullName evidence="1">Transposase and inactivated derivatives</fullName>
    </submittedName>
</protein>
<dbReference type="EMBL" id="FOCO01000006">
    <property type="protein sequence ID" value="SEN04507.1"/>
    <property type="molecule type" value="Genomic_DNA"/>
</dbReference>
<organism evidence="1 2">
    <name type="scientific">Pseudorhodobacter antarcticus</name>
    <dbReference type="NCBI Taxonomy" id="1077947"/>
    <lineage>
        <taxon>Bacteria</taxon>
        <taxon>Pseudomonadati</taxon>
        <taxon>Pseudomonadota</taxon>
        <taxon>Alphaproteobacteria</taxon>
        <taxon>Rhodobacterales</taxon>
        <taxon>Paracoccaceae</taxon>
        <taxon>Pseudorhodobacter</taxon>
    </lineage>
</organism>
<name>A0A1H8DDE7_9RHOB</name>
<dbReference type="GO" id="GO:0043565">
    <property type="term" value="F:sequence-specific DNA binding"/>
    <property type="evidence" value="ECO:0007669"/>
    <property type="project" value="InterPro"/>
</dbReference>
<dbReference type="GO" id="GO:0006313">
    <property type="term" value="P:DNA transposition"/>
    <property type="evidence" value="ECO:0007669"/>
    <property type="project" value="InterPro"/>
</dbReference>
<dbReference type="Pfam" id="PF01527">
    <property type="entry name" value="HTH_Tnp_1"/>
    <property type="match status" value="1"/>
</dbReference>
<reference evidence="1 2" key="1">
    <citation type="submission" date="2016-10" db="EMBL/GenBank/DDBJ databases">
        <authorList>
            <person name="de Groot N.N."/>
        </authorList>
    </citation>
    <scope>NUCLEOTIDE SEQUENCE [LARGE SCALE GENOMIC DNA]</scope>
    <source>
        <strain evidence="1 2">CGMCC 1.10836</strain>
    </source>
</reference>
<dbReference type="AlphaFoldDB" id="A0A1H8DDE7"/>
<dbReference type="SUPFAM" id="SSF48295">
    <property type="entry name" value="TrpR-like"/>
    <property type="match status" value="1"/>
</dbReference>
<dbReference type="InterPro" id="IPR002514">
    <property type="entry name" value="Transposase_8"/>
</dbReference>
<accession>A0A1H8DDE7</accession>
<keyword evidence="2" id="KW-1185">Reference proteome</keyword>
<gene>
    <name evidence="1" type="ORF">SAMN05216227_1006152</name>
</gene>
<evidence type="ECO:0000313" key="1">
    <source>
        <dbReference type="EMBL" id="SEN04507.1"/>
    </source>
</evidence>
<proteinExistence type="predicted"/>